<dbReference type="Pfam" id="PF08241">
    <property type="entry name" value="Methyltransf_11"/>
    <property type="match status" value="1"/>
</dbReference>
<gene>
    <name evidence="2" type="ORF">IAB74_04970</name>
</gene>
<keyword evidence="2" id="KW-0489">Methyltransferase</keyword>
<dbReference type="InterPro" id="IPR029063">
    <property type="entry name" value="SAM-dependent_MTases_sf"/>
</dbReference>
<name>A0A9D0Z4T9_9FIRM</name>
<dbReference type="PANTHER" id="PTHR43861">
    <property type="entry name" value="TRANS-ACONITATE 2-METHYLTRANSFERASE-RELATED"/>
    <property type="match status" value="1"/>
</dbReference>
<proteinExistence type="predicted"/>
<dbReference type="EMBL" id="DVFK01000069">
    <property type="protein sequence ID" value="HIQ67843.1"/>
    <property type="molecule type" value="Genomic_DNA"/>
</dbReference>
<reference evidence="2" key="1">
    <citation type="submission" date="2020-10" db="EMBL/GenBank/DDBJ databases">
        <authorList>
            <person name="Gilroy R."/>
        </authorList>
    </citation>
    <scope>NUCLEOTIDE SEQUENCE</scope>
    <source>
        <strain evidence="2">13361</strain>
    </source>
</reference>
<dbReference type="Gene3D" id="3.40.50.150">
    <property type="entry name" value="Vaccinia Virus protein VP39"/>
    <property type="match status" value="1"/>
</dbReference>
<reference evidence="2" key="2">
    <citation type="journal article" date="2021" name="PeerJ">
        <title>Extensive microbial diversity within the chicken gut microbiome revealed by metagenomics and culture.</title>
        <authorList>
            <person name="Gilroy R."/>
            <person name="Ravi A."/>
            <person name="Getino M."/>
            <person name="Pursley I."/>
            <person name="Horton D.L."/>
            <person name="Alikhan N.F."/>
            <person name="Baker D."/>
            <person name="Gharbi K."/>
            <person name="Hall N."/>
            <person name="Watson M."/>
            <person name="Adriaenssens E.M."/>
            <person name="Foster-Nyarko E."/>
            <person name="Jarju S."/>
            <person name="Secka A."/>
            <person name="Antonio M."/>
            <person name="Oren A."/>
            <person name="Chaudhuri R.R."/>
            <person name="La Ragione R."/>
            <person name="Hildebrand F."/>
            <person name="Pallen M.J."/>
        </authorList>
    </citation>
    <scope>NUCLEOTIDE SEQUENCE</scope>
    <source>
        <strain evidence="2">13361</strain>
    </source>
</reference>
<evidence type="ECO:0000259" key="1">
    <source>
        <dbReference type="Pfam" id="PF08241"/>
    </source>
</evidence>
<evidence type="ECO:0000313" key="2">
    <source>
        <dbReference type="EMBL" id="HIQ67843.1"/>
    </source>
</evidence>
<accession>A0A9D0Z4T9</accession>
<sequence>MNKQEIIAFFDHMAPQWDADMIRSDEIINRILDGAEVTEGKTVLDVACGTGVLFPDYLKQRVASVTAIDISPEMAKIAAAKYPDAPIQVLCGDVENTAFDRKFDCVMVYNAFPHFPDPQHLIETLAGLLTPGGTLTVAHGMSREAIDHHHEGTASAVSRGLMPCEELTEIFAQYLKVTKSISDDRMYQVTGKRI</sequence>
<dbReference type="AlphaFoldDB" id="A0A9D0Z4T9"/>
<dbReference type="GO" id="GO:0032259">
    <property type="term" value="P:methylation"/>
    <property type="evidence" value="ECO:0007669"/>
    <property type="project" value="UniProtKB-KW"/>
</dbReference>
<dbReference type="SUPFAM" id="SSF53335">
    <property type="entry name" value="S-adenosyl-L-methionine-dependent methyltransferases"/>
    <property type="match status" value="1"/>
</dbReference>
<feature type="domain" description="Methyltransferase type 11" evidence="1">
    <location>
        <begin position="44"/>
        <end position="136"/>
    </location>
</feature>
<dbReference type="InterPro" id="IPR013216">
    <property type="entry name" value="Methyltransf_11"/>
</dbReference>
<evidence type="ECO:0000313" key="3">
    <source>
        <dbReference type="Proteomes" id="UP000886796"/>
    </source>
</evidence>
<organism evidence="2 3">
    <name type="scientific">Candidatus Faecousia excrementigallinarum</name>
    <dbReference type="NCBI Taxonomy" id="2840806"/>
    <lineage>
        <taxon>Bacteria</taxon>
        <taxon>Bacillati</taxon>
        <taxon>Bacillota</taxon>
        <taxon>Clostridia</taxon>
        <taxon>Eubacteriales</taxon>
        <taxon>Oscillospiraceae</taxon>
        <taxon>Faecousia</taxon>
    </lineage>
</organism>
<keyword evidence="2" id="KW-0808">Transferase</keyword>
<dbReference type="CDD" id="cd02440">
    <property type="entry name" value="AdoMet_MTases"/>
    <property type="match status" value="1"/>
</dbReference>
<comment type="caution">
    <text evidence="2">The sequence shown here is derived from an EMBL/GenBank/DDBJ whole genome shotgun (WGS) entry which is preliminary data.</text>
</comment>
<protein>
    <submittedName>
        <fullName evidence="2">Class I SAM-dependent methyltransferase</fullName>
    </submittedName>
</protein>
<dbReference type="GO" id="GO:0008757">
    <property type="term" value="F:S-adenosylmethionine-dependent methyltransferase activity"/>
    <property type="evidence" value="ECO:0007669"/>
    <property type="project" value="InterPro"/>
</dbReference>
<dbReference type="Proteomes" id="UP000886796">
    <property type="component" value="Unassembled WGS sequence"/>
</dbReference>